<reference evidence="1 3" key="1">
    <citation type="journal article" date="2008" name="Science">
        <title>The Physcomitrella genome reveals evolutionary insights into the conquest of land by plants.</title>
        <authorList>
            <person name="Rensing S."/>
            <person name="Lang D."/>
            <person name="Zimmer A."/>
            <person name="Terry A."/>
            <person name="Salamov A."/>
            <person name="Shapiro H."/>
            <person name="Nishiyama T."/>
            <person name="Perroud P.-F."/>
            <person name="Lindquist E."/>
            <person name="Kamisugi Y."/>
            <person name="Tanahashi T."/>
            <person name="Sakakibara K."/>
            <person name="Fujita T."/>
            <person name="Oishi K."/>
            <person name="Shin-I T."/>
            <person name="Kuroki Y."/>
            <person name="Toyoda A."/>
            <person name="Suzuki Y."/>
            <person name="Hashimoto A."/>
            <person name="Yamaguchi K."/>
            <person name="Sugano A."/>
            <person name="Kohara Y."/>
            <person name="Fujiyama A."/>
            <person name="Anterola A."/>
            <person name="Aoki S."/>
            <person name="Ashton N."/>
            <person name="Barbazuk W.B."/>
            <person name="Barker E."/>
            <person name="Bennetzen J."/>
            <person name="Bezanilla M."/>
            <person name="Blankenship R."/>
            <person name="Cho S.H."/>
            <person name="Dutcher S."/>
            <person name="Estelle M."/>
            <person name="Fawcett J.A."/>
            <person name="Gundlach H."/>
            <person name="Hanada K."/>
            <person name="Heyl A."/>
            <person name="Hicks K.A."/>
            <person name="Hugh J."/>
            <person name="Lohr M."/>
            <person name="Mayer K."/>
            <person name="Melkozernov A."/>
            <person name="Murata T."/>
            <person name="Nelson D."/>
            <person name="Pils B."/>
            <person name="Prigge M."/>
            <person name="Reiss B."/>
            <person name="Renner T."/>
            <person name="Rombauts S."/>
            <person name="Rushton P."/>
            <person name="Sanderfoot A."/>
            <person name="Schween G."/>
            <person name="Shiu S.-H."/>
            <person name="Stueber K."/>
            <person name="Theodoulou F.L."/>
            <person name="Tu H."/>
            <person name="Van de Peer Y."/>
            <person name="Verrier P.J."/>
            <person name="Waters E."/>
            <person name="Wood A."/>
            <person name="Yang L."/>
            <person name="Cove D."/>
            <person name="Cuming A."/>
            <person name="Hasebe M."/>
            <person name="Lucas S."/>
            <person name="Mishler D.B."/>
            <person name="Reski R."/>
            <person name="Grigoriev I."/>
            <person name="Quatrano R.S."/>
            <person name="Boore J.L."/>
        </authorList>
    </citation>
    <scope>NUCLEOTIDE SEQUENCE [LARGE SCALE GENOMIC DNA]</scope>
    <source>
        <strain evidence="2 3">cv. Gransden 2004</strain>
    </source>
</reference>
<dbReference type="Gramene" id="Pp3c4_21900V3.2">
    <property type="protein sequence ID" value="PAC:32921284.CDS.1"/>
    <property type="gene ID" value="Pp3c4_21900"/>
</dbReference>
<dbReference type="InParanoid" id="A0A2K1KPG5"/>
<reference evidence="1 3" key="2">
    <citation type="journal article" date="2018" name="Plant J.">
        <title>The Physcomitrella patens chromosome-scale assembly reveals moss genome structure and evolution.</title>
        <authorList>
            <person name="Lang D."/>
            <person name="Ullrich K.K."/>
            <person name="Murat F."/>
            <person name="Fuchs J."/>
            <person name="Jenkins J."/>
            <person name="Haas F.B."/>
            <person name="Piednoel M."/>
            <person name="Gundlach H."/>
            <person name="Van Bel M."/>
            <person name="Meyberg R."/>
            <person name="Vives C."/>
            <person name="Morata J."/>
            <person name="Symeonidi A."/>
            <person name="Hiss M."/>
            <person name="Muchero W."/>
            <person name="Kamisugi Y."/>
            <person name="Saleh O."/>
            <person name="Blanc G."/>
            <person name="Decker E.L."/>
            <person name="van Gessel N."/>
            <person name="Grimwood J."/>
            <person name="Hayes R.D."/>
            <person name="Graham S.W."/>
            <person name="Gunter L.E."/>
            <person name="McDaniel S.F."/>
            <person name="Hoernstein S.N.W."/>
            <person name="Larsson A."/>
            <person name="Li F.W."/>
            <person name="Perroud P.F."/>
            <person name="Phillips J."/>
            <person name="Ranjan P."/>
            <person name="Rokshar D.S."/>
            <person name="Rothfels C.J."/>
            <person name="Schneider L."/>
            <person name="Shu S."/>
            <person name="Stevenson D.W."/>
            <person name="Thummler F."/>
            <person name="Tillich M."/>
            <person name="Villarreal Aguilar J.C."/>
            <person name="Widiez T."/>
            <person name="Wong G.K."/>
            <person name="Wymore A."/>
            <person name="Zhang Y."/>
            <person name="Zimmer A.D."/>
            <person name="Quatrano R.S."/>
            <person name="Mayer K.F.X."/>
            <person name="Goodstein D."/>
            <person name="Casacuberta J.M."/>
            <person name="Vandepoele K."/>
            <person name="Reski R."/>
            <person name="Cuming A.C."/>
            <person name="Tuskan G.A."/>
            <person name="Maumus F."/>
            <person name="Salse J."/>
            <person name="Schmutz J."/>
            <person name="Rensing S.A."/>
        </authorList>
    </citation>
    <scope>NUCLEOTIDE SEQUENCE [LARGE SCALE GENOMIC DNA]</scope>
    <source>
        <strain evidence="2 3">cv. Gransden 2004</strain>
    </source>
</reference>
<evidence type="ECO:0000313" key="2">
    <source>
        <dbReference type="EnsemblPlants" id="PAC:32921283.CDS.1"/>
    </source>
</evidence>
<dbReference type="AlphaFoldDB" id="A0A2K1KPG5"/>
<reference evidence="2" key="3">
    <citation type="submission" date="2020-12" db="UniProtKB">
        <authorList>
            <consortium name="EnsemblPlants"/>
        </authorList>
    </citation>
    <scope>IDENTIFICATION</scope>
</reference>
<sequence length="50" mass="5652">MFSGFATQCHDCITNQTFFTGGGSRSGELNLEMIHFLMMVIMDAERMLQC</sequence>
<dbReference type="EnsemblPlants" id="Pp3c4_21900V3.2">
    <property type="protein sequence ID" value="PAC:32921284.CDS.1"/>
    <property type="gene ID" value="Pp3c4_21900"/>
</dbReference>
<dbReference type="EnsemblPlants" id="Pp3c4_21900V3.1">
    <property type="protein sequence ID" value="PAC:32921283.CDS.1"/>
    <property type="gene ID" value="Pp3c4_21900"/>
</dbReference>
<dbReference type="EMBL" id="ABEU02000004">
    <property type="protein sequence ID" value="PNR55684.1"/>
    <property type="molecule type" value="Genomic_DNA"/>
</dbReference>
<organism evidence="1">
    <name type="scientific">Physcomitrium patens</name>
    <name type="common">Spreading-leaved earth moss</name>
    <name type="synonym">Physcomitrella patens</name>
    <dbReference type="NCBI Taxonomy" id="3218"/>
    <lineage>
        <taxon>Eukaryota</taxon>
        <taxon>Viridiplantae</taxon>
        <taxon>Streptophyta</taxon>
        <taxon>Embryophyta</taxon>
        <taxon>Bryophyta</taxon>
        <taxon>Bryophytina</taxon>
        <taxon>Bryopsida</taxon>
        <taxon>Funariidae</taxon>
        <taxon>Funariales</taxon>
        <taxon>Funariaceae</taxon>
        <taxon>Physcomitrium</taxon>
    </lineage>
</organism>
<accession>A0A2K1KPG5</accession>
<gene>
    <name evidence="1" type="ORF">PHYPA_006581</name>
</gene>
<protein>
    <submittedName>
        <fullName evidence="1 2">Uncharacterized protein</fullName>
    </submittedName>
</protein>
<dbReference type="Gramene" id="Pp3c4_21900V3.1">
    <property type="protein sequence ID" value="PAC:32921283.CDS.1"/>
    <property type="gene ID" value="Pp3c4_21900"/>
</dbReference>
<dbReference type="Proteomes" id="UP000006727">
    <property type="component" value="Chromosome 4"/>
</dbReference>
<evidence type="ECO:0000313" key="1">
    <source>
        <dbReference type="EMBL" id="PNR55684.1"/>
    </source>
</evidence>
<keyword evidence="3" id="KW-1185">Reference proteome</keyword>
<proteinExistence type="predicted"/>
<evidence type="ECO:0000313" key="3">
    <source>
        <dbReference type="Proteomes" id="UP000006727"/>
    </source>
</evidence>
<name>A0A2K1KPG5_PHYPA</name>